<keyword evidence="2" id="KW-1185">Reference proteome</keyword>
<reference evidence="1 2" key="1">
    <citation type="submission" date="2018-06" db="EMBL/GenBank/DDBJ databases">
        <title>Marinomonas sp. YLB-05 draft genome sequence.</title>
        <authorList>
            <person name="Yu L."/>
            <person name="Tang X."/>
        </authorList>
    </citation>
    <scope>NUCLEOTIDE SEQUENCE [LARGE SCALE GENOMIC DNA]</scope>
    <source>
        <strain evidence="1 2">YLB-05</strain>
    </source>
</reference>
<protein>
    <submittedName>
        <fullName evidence="1">Uncharacterized protein</fullName>
    </submittedName>
</protein>
<sequence>MAYKDIKADRGGLAYDGSGIGNSPTFNLNHVARFSSLLNPLLEKIIENYDPEMEANSAGELPEPDEKLDFNNVRVFSEEIIDCVSFLTLVEEQIDAIDDEDPGAKNKFLRSIHQNYKNHRRQLLIHERVAIKDKDSVISTIRNHSDLLLQQVTDSILENARIDFHATPVEDVRDSANLIVCYGFINCKILERPYDY</sequence>
<name>A0A370UBA0_9GAMM</name>
<proteinExistence type="predicted"/>
<dbReference type="OrthoDB" id="6636571at2"/>
<dbReference type="Proteomes" id="UP000254326">
    <property type="component" value="Unassembled WGS sequence"/>
</dbReference>
<evidence type="ECO:0000313" key="2">
    <source>
        <dbReference type="Proteomes" id="UP000254326"/>
    </source>
</evidence>
<gene>
    <name evidence="1" type="ORF">DN730_04985</name>
</gene>
<comment type="caution">
    <text evidence="1">The sequence shown here is derived from an EMBL/GenBank/DDBJ whole genome shotgun (WGS) entry which is preliminary data.</text>
</comment>
<dbReference type="AlphaFoldDB" id="A0A370UBA0"/>
<dbReference type="EMBL" id="QKRA01000002">
    <property type="protein sequence ID" value="RDL44975.1"/>
    <property type="molecule type" value="Genomic_DNA"/>
</dbReference>
<organism evidence="1 2">
    <name type="scientific">Marinomonas piezotolerans</name>
    <dbReference type="NCBI Taxonomy" id="2213058"/>
    <lineage>
        <taxon>Bacteria</taxon>
        <taxon>Pseudomonadati</taxon>
        <taxon>Pseudomonadota</taxon>
        <taxon>Gammaproteobacteria</taxon>
        <taxon>Oceanospirillales</taxon>
        <taxon>Oceanospirillaceae</taxon>
        <taxon>Marinomonas</taxon>
    </lineage>
</organism>
<evidence type="ECO:0000313" key="1">
    <source>
        <dbReference type="EMBL" id="RDL44975.1"/>
    </source>
</evidence>
<accession>A0A370UBA0</accession>
<dbReference type="RefSeq" id="WP_115467012.1">
    <property type="nucleotide sequence ID" value="NZ_QKRA01000002.1"/>
</dbReference>